<dbReference type="InterPro" id="IPR051049">
    <property type="entry name" value="Dienelactone_hydrolase-like"/>
</dbReference>
<dbReference type="EMBL" id="CP119312">
    <property type="protein sequence ID" value="WEK02726.1"/>
    <property type="molecule type" value="Genomic_DNA"/>
</dbReference>
<dbReference type="AlphaFoldDB" id="A0AAJ5VQ75"/>
<gene>
    <name evidence="2" type="ORF">P0Y65_10950</name>
</gene>
<dbReference type="InterPro" id="IPR029058">
    <property type="entry name" value="AB_hydrolase_fold"/>
</dbReference>
<protein>
    <submittedName>
        <fullName evidence="2">Dienelactone hydrolase family protein</fullName>
    </submittedName>
</protein>
<dbReference type="Gene3D" id="3.40.50.1820">
    <property type="entry name" value="alpha/beta hydrolase"/>
    <property type="match status" value="1"/>
</dbReference>
<feature type="domain" description="Dienelactone hydrolase" evidence="1">
    <location>
        <begin position="16"/>
        <end position="223"/>
    </location>
</feature>
<reference evidence="2" key="1">
    <citation type="submission" date="2023-03" db="EMBL/GenBank/DDBJ databases">
        <title>Andean soil-derived lignocellulolytic bacterial consortium as a source of novel taxa and putative plastic-active enzymes.</title>
        <authorList>
            <person name="Diaz-Garcia L."/>
            <person name="Chuvochina M."/>
            <person name="Feuerriegel G."/>
            <person name="Bunk B."/>
            <person name="Sproer C."/>
            <person name="Streit W.R."/>
            <person name="Rodriguez L.M."/>
            <person name="Overmann J."/>
            <person name="Jimenez D.J."/>
        </authorList>
    </citation>
    <scope>NUCLEOTIDE SEQUENCE</scope>
    <source>
        <strain evidence="2">MAG 4196</strain>
    </source>
</reference>
<dbReference type="Proteomes" id="UP001217476">
    <property type="component" value="Chromosome"/>
</dbReference>
<dbReference type="GO" id="GO:0016787">
    <property type="term" value="F:hydrolase activity"/>
    <property type="evidence" value="ECO:0007669"/>
    <property type="project" value="UniProtKB-KW"/>
</dbReference>
<evidence type="ECO:0000313" key="2">
    <source>
        <dbReference type="EMBL" id="WEK02726.1"/>
    </source>
</evidence>
<accession>A0AAJ5VQ75</accession>
<organism evidence="2 3">
    <name type="scientific">Candidatus Devosia phytovorans</name>
    <dbReference type="NCBI Taxonomy" id="3121372"/>
    <lineage>
        <taxon>Bacteria</taxon>
        <taxon>Pseudomonadati</taxon>
        <taxon>Pseudomonadota</taxon>
        <taxon>Alphaproteobacteria</taxon>
        <taxon>Hyphomicrobiales</taxon>
        <taxon>Devosiaceae</taxon>
        <taxon>Devosia</taxon>
    </lineage>
</organism>
<evidence type="ECO:0000259" key="1">
    <source>
        <dbReference type="Pfam" id="PF01738"/>
    </source>
</evidence>
<dbReference type="SUPFAM" id="SSF53474">
    <property type="entry name" value="alpha/beta-Hydrolases"/>
    <property type="match status" value="1"/>
</dbReference>
<proteinExistence type="predicted"/>
<keyword evidence="2" id="KW-0378">Hydrolase</keyword>
<dbReference type="PANTHER" id="PTHR46623">
    <property type="entry name" value="CARBOXYMETHYLENEBUTENOLIDASE-RELATED"/>
    <property type="match status" value="1"/>
</dbReference>
<dbReference type="Pfam" id="PF01738">
    <property type="entry name" value="DLH"/>
    <property type="match status" value="1"/>
</dbReference>
<dbReference type="PANTHER" id="PTHR46623:SF6">
    <property type="entry name" value="ALPHA_BETA-HYDROLASES SUPERFAMILY PROTEIN"/>
    <property type="match status" value="1"/>
</dbReference>
<dbReference type="InterPro" id="IPR002925">
    <property type="entry name" value="Dienelactn_hydro"/>
</dbReference>
<name>A0AAJ5VQ75_9HYPH</name>
<evidence type="ECO:0000313" key="3">
    <source>
        <dbReference type="Proteomes" id="UP001217476"/>
    </source>
</evidence>
<sequence>MGERTTITASDGFTLNAYAARPASKPIGGVVLIQEVWGLNDWIRSEVDRYAAEGFLTVAPAMFDRVEFGYESNNYGPEQFAVIGELMKKFDHKTALLDVAAAITTAADGDKVGITGYCFGGAVSWRAAAHEGMGLSAASGYYGGGVPNYIDLAPRIPTEMHFGDQDKGIPLEQIEALKARHPEADIYTYPADHGFCNSARPGNFNADACAKANARTLDFFRKHLG</sequence>